<sequence>MTARLARIFRYPVKSIGGEELAEVTLTPRQPLPGDRRFGVLHQAALHHLTEGRLEKWLPKSAFLRGAAAAPLQAVRGGWQGETLTLTHPDLPPLSVEPAADPQALVDWVAPLWADSGKAPPARLVEGPQALADVKQPFVSILSLSSLAALEQRLGRSLGTDRWRGNLWIDGWEPFAEHDLRLHTLRIGEVVVKLTERIDRCPATSADTRTGRLDGDMPADLQRLFDNTDFGIYGEVRQGGTIRPGDAVEIL</sequence>
<keyword evidence="3" id="KW-1185">Reference proteome</keyword>
<evidence type="ECO:0000313" key="2">
    <source>
        <dbReference type="EMBL" id="KGJ03551.1"/>
    </source>
</evidence>
<gene>
    <name evidence="2" type="ORF">IC63_13105</name>
</gene>
<dbReference type="SUPFAM" id="SSF50800">
    <property type="entry name" value="PK beta-barrel domain-like"/>
    <property type="match status" value="1"/>
</dbReference>
<proteinExistence type="predicted"/>
<dbReference type="InterPro" id="IPR005302">
    <property type="entry name" value="MoCF_Sase_C"/>
</dbReference>
<dbReference type="InterPro" id="IPR011037">
    <property type="entry name" value="Pyrv_Knase-like_insert_dom_sf"/>
</dbReference>
<dbReference type="Pfam" id="PF03476">
    <property type="entry name" value="MOSC_N"/>
    <property type="match status" value="1"/>
</dbReference>
<accession>A0A099F003</accession>
<dbReference type="RefSeq" id="WP_036720924.1">
    <property type="nucleotide sequence ID" value="NZ_JRKS01000050.1"/>
</dbReference>
<name>A0A099F003_9RHOB</name>
<dbReference type="AlphaFoldDB" id="A0A099F003"/>
<dbReference type="GO" id="GO:0030170">
    <property type="term" value="F:pyridoxal phosphate binding"/>
    <property type="evidence" value="ECO:0007669"/>
    <property type="project" value="InterPro"/>
</dbReference>
<evidence type="ECO:0000313" key="3">
    <source>
        <dbReference type="Proteomes" id="UP000029917"/>
    </source>
</evidence>
<protein>
    <submittedName>
        <fullName evidence="2">Sulfurase</fullName>
    </submittedName>
</protein>
<comment type="caution">
    <text evidence="2">The sequence shown here is derived from an EMBL/GenBank/DDBJ whole genome shotgun (WGS) entry which is preliminary data.</text>
</comment>
<dbReference type="Gene3D" id="2.40.33.20">
    <property type="entry name" value="PK beta-barrel domain-like"/>
    <property type="match status" value="1"/>
</dbReference>
<dbReference type="GO" id="GO:0030151">
    <property type="term" value="F:molybdenum ion binding"/>
    <property type="evidence" value="ECO:0007669"/>
    <property type="project" value="InterPro"/>
</dbReference>
<dbReference type="InterPro" id="IPR005303">
    <property type="entry name" value="MOCOS_middle"/>
</dbReference>
<organism evidence="2 3">
    <name type="scientific">Paracoccus sphaerophysae</name>
    <dbReference type="NCBI Taxonomy" id="690417"/>
    <lineage>
        <taxon>Bacteria</taxon>
        <taxon>Pseudomonadati</taxon>
        <taxon>Pseudomonadota</taxon>
        <taxon>Alphaproteobacteria</taxon>
        <taxon>Rhodobacterales</taxon>
        <taxon>Paracoccaceae</taxon>
        <taxon>Paracoccus</taxon>
    </lineage>
</organism>
<dbReference type="STRING" id="690417.IC63_13105"/>
<reference evidence="2 3" key="1">
    <citation type="submission" date="2014-09" db="EMBL/GenBank/DDBJ databases">
        <authorList>
            <person name="McGinnis J.M."/>
            <person name="Wolfgang W.J."/>
        </authorList>
    </citation>
    <scope>NUCLEOTIDE SEQUENCE [LARGE SCALE GENOMIC DNA]</scope>
    <source>
        <strain evidence="2 3">HAMBI 3106</strain>
    </source>
</reference>
<dbReference type="PROSITE" id="PS51340">
    <property type="entry name" value="MOSC"/>
    <property type="match status" value="1"/>
</dbReference>
<dbReference type="OrthoDB" id="581532at2"/>
<evidence type="ECO:0000259" key="1">
    <source>
        <dbReference type="PROSITE" id="PS51340"/>
    </source>
</evidence>
<feature type="domain" description="MOSC" evidence="1">
    <location>
        <begin position="104"/>
        <end position="251"/>
    </location>
</feature>
<reference evidence="2 3" key="2">
    <citation type="submission" date="2014-10" db="EMBL/GenBank/DDBJ databases">
        <title>Paracoccus sanguinis sp. nov., isolated from clinical specimens of New York State patients.</title>
        <authorList>
            <person name="Mingle L.A."/>
            <person name="Cole J.A."/>
            <person name="Lapierre P."/>
            <person name="Musser K.A."/>
        </authorList>
    </citation>
    <scope>NUCLEOTIDE SEQUENCE [LARGE SCALE GENOMIC DNA]</scope>
    <source>
        <strain evidence="2 3">HAMBI 3106</strain>
    </source>
</reference>
<dbReference type="EMBL" id="JRKS01000050">
    <property type="protein sequence ID" value="KGJ03551.1"/>
    <property type="molecule type" value="Genomic_DNA"/>
</dbReference>
<dbReference type="Pfam" id="PF03473">
    <property type="entry name" value="MOSC"/>
    <property type="match status" value="1"/>
</dbReference>
<dbReference type="GO" id="GO:0003824">
    <property type="term" value="F:catalytic activity"/>
    <property type="evidence" value="ECO:0007669"/>
    <property type="project" value="InterPro"/>
</dbReference>
<dbReference type="Proteomes" id="UP000029917">
    <property type="component" value="Unassembled WGS sequence"/>
</dbReference>